<name>A0ABN0B0F8_9ACTN</name>
<keyword evidence="3" id="KW-1185">Reference proteome</keyword>
<sequence length="40" mass="4413">GCVHEHPYRVVVAAFLRVSMGGGCGLWLCSVWLYVPQQHG</sequence>
<proteinExistence type="predicted"/>
<keyword evidence="1" id="KW-0472">Membrane</keyword>
<evidence type="ECO:0000313" key="2">
    <source>
        <dbReference type="EMBL" id="EFL44262.1"/>
    </source>
</evidence>
<protein>
    <submittedName>
        <fullName evidence="2">Uncharacterized protein</fullName>
    </submittedName>
</protein>
<dbReference type="Proteomes" id="UP000004431">
    <property type="component" value="Unassembled WGS sequence"/>
</dbReference>
<dbReference type="EMBL" id="AEDQ01000017">
    <property type="protein sequence ID" value="EFL44262.1"/>
    <property type="molecule type" value="Genomic_DNA"/>
</dbReference>
<comment type="caution">
    <text evidence="2">The sequence shown here is derived from an EMBL/GenBank/DDBJ whole genome shotgun (WGS) entry which is preliminary data.</text>
</comment>
<gene>
    <name evidence="2" type="ORF">HMPREF9248_0871</name>
</gene>
<organism evidence="2 3">
    <name type="scientific">Fannyhessea vaginae PB189-T1-4</name>
    <dbReference type="NCBI Taxonomy" id="866774"/>
    <lineage>
        <taxon>Bacteria</taxon>
        <taxon>Bacillati</taxon>
        <taxon>Actinomycetota</taxon>
        <taxon>Coriobacteriia</taxon>
        <taxon>Coriobacteriales</taxon>
        <taxon>Atopobiaceae</taxon>
        <taxon>Fannyhessea</taxon>
    </lineage>
</organism>
<evidence type="ECO:0000256" key="1">
    <source>
        <dbReference type="SAM" id="Phobius"/>
    </source>
</evidence>
<keyword evidence="1" id="KW-0812">Transmembrane</keyword>
<feature type="non-terminal residue" evidence="2">
    <location>
        <position position="1"/>
    </location>
</feature>
<feature type="transmembrane region" description="Helical" evidence="1">
    <location>
        <begin position="14"/>
        <end position="35"/>
    </location>
</feature>
<evidence type="ECO:0000313" key="3">
    <source>
        <dbReference type="Proteomes" id="UP000004431"/>
    </source>
</evidence>
<keyword evidence="1" id="KW-1133">Transmembrane helix</keyword>
<accession>A0ABN0B0F8</accession>
<reference evidence="2 3" key="1">
    <citation type="submission" date="2010-08" db="EMBL/GenBank/DDBJ databases">
        <authorList>
            <person name="Durkin A.S."/>
            <person name="Madupu R."/>
            <person name="Torralba M."/>
            <person name="Gillis M."/>
            <person name="Methe B."/>
            <person name="Sutton G."/>
            <person name="Nelson K.E."/>
        </authorList>
    </citation>
    <scope>NUCLEOTIDE SEQUENCE [LARGE SCALE GENOMIC DNA]</scope>
    <source>
        <strain evidence="2 3">PB189-T1-4</strain>
    </source>
</reference>